<dbReference type="EMBL" id="BAABDM010000004">
    <property type="protein sequence ID" value="GAA4098344.1"/>
    <property type="molecule type" value="Genomic_DNA"/>
</dbReference>
<gene>
    <name evidence="2" type="ORF">GCM10022414_24070</name>
</gene>
<evidence type="ECO:0000256" key="1">
    <source>
        <dbReference type="SAM" id="SignalP"/>
    </source>
</evidence>
<proteinExistence type="predicted"/>
<dbReference type="RefSeq" id="WP_344936264.1">
    <property type="nucleotide sequence ID" value="NZ_BAABDM010000004.1"/>
</dbReference>
<dbReference type="Proteomes" id="UP001500392">
    <property type="component" value="Unassembled WGS sequence"/>
</dbReference>
<evidence type="ECO:0000313" key="2">
    <source>
        <dbReference type="EMBL" id="GAA4098344.1"/>
    </source>
</evidence>
<keyword evidence="1" id="KW-0732">Signal</keyword>
<protein>
    <submittedName>
        <fullName evidence="2">Uncharacterized protein</fullName>
    </submittedName>
</protein>
<reference evidence="3" key="1">
    <citation type="journal article" date="2019" name="Int. J. Syst. Evol. Microbiol.">
        <title>The Global Catalogue of Microorganisms (GCM) 10K type strain sequencing project: providing services to taxonomists for standard genome sequencing and annotation.</title>
        <authorList>
            <consortium name="The Broad Institute Genomics Platform"/>
            <consortium name="The Broad Institute Genome Sequencing Center for Infectious Disease"/>
            <person name="Wu L."/>
            <person name="Ma J."/>
        </authorList>
    </citation>
    <scope>NUCLEOTIDE SEQUENCE [LARGE SCALE GENOMIC DNA]</scope>
    <source>
        <strain evidence="3">JCM 17304</strain>
    </source>
</reference>
<evidence type="ECO:0000313" key="3">
    <source>
        <dbReference type="Proteomes" id="UP001500392"/>
    </source>
</evidence>
<keyword evidence="3" id="KW-1185">Reference proteome</keyword>
<organism evidence="2 3">
    <name type="scientific">Zhongshania borealis</name>
    <dbReference type="NCBI Taxonomy" id="889488"/>
    <lineage>
        <taxon>Bacteria</taxon>
        <taxon>Pseudomonadati</taxon>
        <taxon>Pseudomonadota</taxon>
        <taxon>Gammaproteobacteria</taxon>
        <taxon>Cellvibrionales</taxon>
        <taxon>Spongiibacteraceae</taxon>
        <taxon>Zhongshania</taxon>
    </lineage>
</organism>
<comment type="caution">
    <text evidence="2">The sequence shown here is derived from an EMBL/GenBank/DDBJ whole genome shotgun (WGS) entry which is preliminary data.</text>
</comment>
<sequence>MKNLMLVGVFSALTLTSLTSYANCALAAVMNPPKLPALEASRTEDMPALKFQVETYLNRASNGLAVCEGYSDDFVYNAAVARLEKTADHYNALVRQHRQLQLSAK</sequence>
<feature type="chain" id="PRO_5045631417" evidence="1">
    <location>
        <begin position="23"/>
        <end position="105"/>
    </location>
</feature>
<feature type="signal peptide" evidence="1">
    <location>
        <begin position="1"/>
        <end position="22"/>
    </location>
</feature>
<name>A0ABP7WWW8_9GAMM</name>
<accession>A0ABP7WWW8</accession>